<dbReference type="InterPro" id="IPR013766">
    <property type="entry name" value="Thioredoxin_domain"/>
</dbReference>
<name>A0A917MA60_9BACT</name>
<comment type="caution">
    <text evidence="3">The sequence shown here is derived from an EMBL/GenBank/DDBJ whole genome shotgun (WGS) entry which is preliminary data.</text>
</comment>
<dbReference type="PROSITE" id="PS00194">
    <property type="entry name" value="THIOREDOXIN_1"/>
    <property type="match status" value="1"/>
</dbReference>
<dbReference type="CDD" id="cd02966">
    <property type="entry name" value="TlpA_like_family"/>
    <property type="match status" value="1"/>
</dbReference>
<dbReference type="Pfam" id="PF00578">
    <property type="entry name" value="AhpC-TSA"/>
    <property type="match status" value="1"/>
</dbReference>
<accession>A0A917MA60</accession>
<feature type="domain" description="Thioredoxin" evidence="2">
    <location>
        <begin position="25"/>
        <end position="162"/>
    </location>
</feature>
<dbReference type="Proteomes" id="UP000647241">
    <property type="component" value="Unassembled WGS sequence"/>
</dbReference>
<reference evidence="3" key="2">
    <citation type="submission" date="2020-09" db="EMBL/GenBank/DDBJ databases">
        <authorList>
            <person name="Sun Q."/>
            <person name="Zhou Y."/>
        </authorList>
    </citation>
    <scope>NUCLEOTIDE SEQUENCE</scope>
    <source>
        <strain evidence="3">CGMCC 1.12997</strain>
    </source>
</reference>
<organism evidence="3 4">
    <name type="scientific">Edaphobacter dinghuensis</name>
    <dbReference type="NCBI Taxonomy" id="1560005"/>
    <lineage>
        <taxon>Bacteria</taxon>
        <taxon>Pseudomonadati</taxon>
        <taxon>Acidobacteriota</taxon>
        <taxon>Terriglobia</taxon>
        <taxon>Terriglobales</taxon>
        <taxon>Acidobacteriaceae</taxon>
        <taxon>Edaphobacter</taxon>
    </lineage>
</organism>
<dbReference type="PANTHER" id="PTHR42852">
    <property type="entry name" value="THIOL:DISULFIDE INTERCHANGE PROTEIN DSBE"/>
    <property type="match status" value="1"/>
</dbReference>
<keyword evidence="1" id="KW-0676">Redox-active center</keyword>
<proteinExistence type="predicted"/>
<dbReference type="PROSITE" id="PS51257">
    <property type="entry name" value="PROKAR_LIPOPROTEIN"/>
    <property type="match status" value="1"/>
</dbReference>
<gene>
    <name evidence="3" type="primary">resA</name>
    <name evidence="3" type="ORF">GCM10011585_30650</name>
</gene>
<evidence type="ECO:0000259" key="2">
    <source>
        <dbReference type="PROSITE" id="PS51352"/>
    </source>
</evidence>
<evidence type="ECO:0000313" key="3">
    <source>
        <dbReference type="EMBL" id="GGG84728.1"/>
    </source>
</evidence>
<dbReference type="InterPro" id="IPR050553">
    <property type="entry name" value="Thioredoxin_ResA/DsbE_sf"/>
</dbReference>
<sequence>MRKVWAGVVLGLLLVAGCDRGSHPHEIGIPAPQFTVSDGVQTIDLSKYRGHVVVLNLWATWCPPCLDELPSLIKLQQQMPNITVLAVSQDEDDAVYRRFLVQHHIDFTTVRDPSTRINHLYGTLQIPESYVIDKNGMIRRKFVSAQDWTSPEIMNYLKDLAS</sequence>
<dbReference type="PANTHER" id="PTHR42852:SF13">
    <property type="entry name" value="PROTEIN DIPZ"/>
    <property type="match status" value="1"/>
</dbReference>
<dbReference type="EMBL" id="BMGT01000003">
    <property type="protein sequence ID" value="GGG84728.1"/>
    <property type="molecule type" value="Genomic_DNA"/>
</dbReference>
<dbReference type="InterPro" id="IPR036249">
    <property type="entry name" value="Thioredoxin-like_sf"/>
</dbReference>
<evidence type="ECO:0000256" key="1">
    <source>
        <dbReference type="ARBA" id="ARBA00023284"/>
    </source>
</evidence>
<dbReference type="InterPro" id="IPR000866">
    <property type="entry name" value="AhpC/TSA"/>
</dbReference>
<dbReference type="InterPro" id="IPR017937">
    <property type="entry name" value="Thioredoxin_CS"/>
</dbReference>
<dbReference type="RefSeq" id="WP_188555037.1">
    <property type="nucleotide sequence ID" value="NZ_BMGT01000003.1"/>
</dbReference>
<dbReference type="GO" id="GO:0016491">
    <property type="term" value="F:oxidoreductase activity"/>
    <property type="evidence" value="ECO:0007669"/>
    <property type="project" value="InterPro"/>
</dbReference>
<reference evidence="3" key="1">
    <citation type="journal article" date="2014" name="Int. J. Syst. Evol. Microbiol.">
        <title>Complete genome sequence of Corynebacterium casei LMG S-19264T (=DSM 44701T), isolated from a smear-ripened cheese.</title>
        <authorList>
            <consortium name="US DOE Joint Genome Institute (JGI-PGF)"/>
            <person name="Walter F."/>
            <person name="Albersmeier A."/>
            <person name="Kalinowski J."/>
            <person name="Ruckert C."/>
        </authorList>
    </citation>
    <scope>NUCLEOTIDE SEQUENCE</scope>
    <source>
        <strain evidence="3">CGMCC 1.12997</strain>
    </source>
</reference>
<dbReference type="PROSITE" id="PS51352">
    <property type="entry name" value="THIOREDOXIN_2"/>
    <property type="match status" value="1"/>
</dbReference>
<dbReference type="SUPFAM" id="SSF52833">
    <property type="entry name" value="Thioredoxin-like"/>
    <property type="match status" value="1"/>
</dbReference>
<dbReference type="GO" id="GO:0016209">
    <property type="term" value="F:antioxidant activity"/>
    <property type="evidence" value="ECO:0007669"/>
    <property type="project" value="InterPro"/>
</dbReference>
<dbReference type="Gene3D" id="3.40.30.10">
    <property type="entry name" value="Glutaredoxin"/>
    <property type="match status" value="1"/>
</dbReference>
<protein>
    <submittedName>
        <fullName evidence="3">Thioredoxin</fullName>
    </submittedName>
</protein>
<keyword evidence="4" id="KW-1185">Reference proteome</keyword>
<dbReference type="AlphaFoldDB" id="A0A917MA60"/>
<evidence type="ECO:0000313" key="4">
    <source>
        <dbReference type="Proteomes" id="UP000647241"/>
    </source>
</evidence>